<protein>
    <submittedName>
        <fullName evidence="2">Uncharacterized protein</fullName>
    </submittedName>
</protein>
<dbReference type="Gramene" id="MELO3C028667.2.1">
    <property type="protein sequence ID" value="MELO3C028667.2.1"/>
    <property type="gene ID" value="MELO3C028667.2"/>
</dbReference>
<keyword evidence="1" id="KW-0472">Membrane</keyword>
<organism evidence="2">
    <name type="scientific">Cucumis melo</name>
    <name type="common">Muskmelon</name>
    <dbReference type="NCBI Taxonomy" id="3656"/>
    <lineage>
        <taxon>Eukaryota</taxon>
        <taxon>Viridiplantae</taxon>
        <taxon>Streptophyta</taxon>
        <taxon>Embryophyta</taxon>
        <taxon>Tracheophyta</taxon>
        <taxon>Spermatophyta</taxon>
        <taxon>Magnoliopsida</taxon>
        <taxon>eudicotyledons</taxon>
        <taxon>Gunneridae</taxon>
        <taxon>Pentapetalae</taxon>
        <taxon>rosids</taxon>
        <taxon>fabids</taxon>
        <taxon>Cucurbitales</taxon>
        <taxon>Cucurbitaceae</taxon>
        <taxon>Benincaseae</taxon>
        <taxon>Cucumis</taxon>
    </lineage>
</organism>
<keyword evidence="1" id="KW-1133">Transmembrane helix</keyword>
<reference evidence="2" key="1">
    <citation type="submission" date="2023-03" db="UniProtKB">
        <authorList>
            <consortium name="EnsemblPlants"/>
        </authorList>
    </citation>
    <scope>IDENTIFICATION</scope>
</reference>
<keyword evidence="1" id="KW-0812">Transmembrane</keyword>
<accession>A0A9I9E4M5</accession>
<name>A0A9I9E4M5_CUCME</name>
<feature type="transmembrane region" description="Helical" evidence="1">
    <location>
        <begin position="25"/>
        <end position="47"/>
    </location>
</feature>
<dbReference type="AlphaFoldDB" id="A0A9I9E4M5"/>
<proteinExistence type="predicted"/>
<evidence type="ECO:0000256" key="1">
    <source>
        <dbReference type="SAM" id="Phobius"/>
    </source>
</evidence>
<dbReference type="EnsemblPlants" id="MELO3C028667.2.1">
    <property type="protein sequence ID" value="MELO3C028667.2.1"/>
    <property type="gene ID" value="MELO3C028667.2"/>
</dbReference>
<sequence length="50" mass="6257">MTIRRMHMTPRGVEWSKSLLRRRMIFFALFYIMNVVTFFELFCIMNINFF</sequence>
<evidence type="ECO:0000313" key="2">
    <source>
        <dbReference type="EnsemblPlants" id="MELO3C028667.2.1"/>
    </source>
</evidence>